<proteinExistence type="predicted"/>
<dbReference type="AlphaFoldDB" id="A0A4U6XL15"/>
<organism evidence="1 2">
    <name type="scientific">Colletotrichum tanaceti</name>
    <dbReference type="NCBI Taxonomy" id="1306861"/>
    <lineage>
        <taxon>Eukaryota</taxon>
        <taxon>Fungi</taxon>
        <taxon>Dikarya</taxon>
        <taxon>Ascomycota</taxon>
        <taxon>Pezizomycotina</taxon>
        <taxon>Sordariomycetes</taxon>
        <taxon>Hypocreomycetidae</taxon>
        <taxon>Glomerellales</taxon>
        <taxon>Glomerellaceae</taxon>
        <taxon>Colletotrichum</taxon>
        <taxon>Colletotrichum destructivum species complex</taxon>
    </lineage>
</organism>
<dbReference type="Proteomes" id="UP000310108">
    <property type="component" value="Unassembled WGS sequence"/>
</dbReference>
<dbReference type="EMBL" id="PJEX01000071">
    <property type="protein sequence ID" value="TKW56330.1"/>
    <property type="molecule type" value="Genomic_DNA"/>
</dbReference>
<comment type="caution">
    <text evidence="1">The sequence shown here is derived from an EMBL/GenBank/DDBJ whole genome shotgun (WGS) entry which is preliminary data.</text>
</comment>
<keyword evidence="2" id="KW-1185">Reference proteome</keyword>
<protein>
    <submittedName>
        <fullName evidence="1">Uncharacterized protein</fullName>
    </submittedName>
</protein>
<gene>
    <name evidence="1" type="ORF">CTA1_1810</name>
</gene>
<evidence type="ECO:0000313" key="2">
    <source>
        <dbReference type="Proteomes" id="UP000310108"/>
    </source>
</evidence>
<reference evidence="1 2" key="1">
    <citation type="journal article" date="2019" name="PLoS ONE">
        <title>Comparative genome analysis indicates high evolutionary potential of pathogenicity genes in Colletotrichum tanaceti.</title>
        <authorList>
            <person name="Lelwala R.V."/>
            <person name="Korhonen P.K."/>
            <person name="Young N.D."/>
            <person name="Scott J.B."/>
            <person name="Ades P.A."/>
            <person name="Gasser R.B."/>
            <person name="Taylor P.W.J."/>
        </authorList>
    </citation>
    <scope>NUCLEOTIDE SEQUENCE [LARGE SCALE GENOMIC DNA]</scope>
    <source>
        <strain evidence="1">BRIP57314</strain>
    </source>
</reference>
<accession>A0A4U6XL15</accession>
<sequence length="57" mass="6245">MTAGGQDTARFANLVGADAIRSRWGRGLHSTTTASSTRSQRLVRYCTPPSCHQWPII</sequence>
<name>A0A4U6XL15_9PEZI</name>
<evidence type="ECO:0000313" key="1">
    <source>
        <dbReference type="EMBL" id="TKW56330.1"/>
    </source>
</evidence>